<comment type="caution">
    <text evidence="1">The sequence shown here is derived from an EMBL/GenBank/DDBJ whole genome shotgun (WGS) entry which is preliminary data.</text>
</comment>
<evidence type="ECO:0000313" key="2">
    <source>
        <dbReference type="Proteomes" id="UP000469734"/>
    </source>
</evidence>
<dbReference type="Pfam" id="PF17269">
    <property type="entry name" value="DUF5335"/>
    <property type="match status" value="1"/>
</dbReference>
<dbReference type="Proteomes" id="UP000469734">
    <property type="component" value="Unassembled WGS sequence"/>
</dbReference>
<evidence type="ECO:0000313" key="1">
    <source>
        <dbReference type="EMBL" id="MYM73919.1"/>
    </source>
</evidence>
<accession>A0A7X4H453</accession>
<dbReference type="InterPro" id="IPR035223">
    <property type="entry name" value="DUF5335"/>
</dbReference>
<sequence length="43" mass="4689">MIRHPRAVFVESDGTDLHSINAIDEDGASQIVRFRKPLALAAA</sequence>
<dbReference type="AlphaFoldDB" id="A0A7X4H453"/>
<reference evidence="1 2" key="1">
    <citation type="submission" date="2019-12" db="EMBL/GenBank/DDBJ databases">
        <title>Novel species isolated from a subtropical stream in China.</title>
        <authorList>
            <person name="Lu H."/>
        </authorList>
    </citation>
    <scope>NUCLEOTIDE SEQUENCE [LARGE SCALE GENOMIC DNA]</scope>
    <source>
        <strain evidence="1 2">FT134W</strain>
    </source>
</reference>
<proteinExistence type="predicted"/>
<protein>
    <submittedName>
        <fullName evidence="1">Uncharacterized protein</fullName>
    </submittedName>
</protein>
<name>A0A7X4H453_9BURK</name>
<organism evidence="1 2">
    <name type="scientific">Duganella margarita</name>
    <dbReference type="NCBI Taxonomy" id="2692170"/>
    <lineage>
        <taxon>Bacteria</taxon>
        <taxon>Pseudomonadati</taxon>
        <taxon>Pseudomonadota</taxon>
        <taxon>Betaproteobacteria</taxon>
        <taxon>Burkholderiales</taxon>
        <taxon>Oxalobacteraceae</taxon>
        <taxon>Telluria group</taxon>
        <taxon>Duganella</taxon>
    </lineage>
</organism>
<gene>
    <name evidence="1" type="ORF">GTP56_17155</name>
</gene>
<dbReference type="EMBL" id="WWCR01000018">
    <property type="protein sequence ID" value="MYM73919.1"/>
    <property type="molecule type" value="Genomic_DNA"/>
</dbReference>